<keyword evidence="11" id="KW-1185">Reference proteome</keyword>
<dbReference type="InterPro" id="IPR003439">
    <property type="entry name" value="ABC_transporter-like_ATP-bd"/>
</dbReference>
<dbReference type="InterPro" id="IPR036640">
    <property type="entry name" value="ABC1_TM_sf"/>
</dbReference>
<sequence>MINLIHYLKLFKKEVILGPLFKLLEAVFELIIPLVMAKIIDIGIANKDFNYILKMGGLLILLGVIGLASAITCQYFASLASQGVGTHLRNDLFKHINSLSHSEIDKIGTPSLITRITNDVNQIQAAVAMLIRLAIRAPFLLIGSTIMAMTINIKLSIVFLISIPLIALVLYLVMSNSIPFFTLIQKKLDGISLITRENLEGVRVVRAFSKEENEKKRFYDASNNLSNLSIRVGKISALLNPLTSAIMNFSIVAILWFGGISVNYGNITQGQIIAFVNYMNNILLVLVVVANLVVIFTKAFASIKRINEIFEIKSTIIEKKEHNNTKILTAPKIEFKNVSFYYNDSNEKALNDLSIKIFKGETIGIIGGTGSGKSTLVNLIPRFYDISDGSILIDGINVKYCNLKNLRSKIGLVPQKAVLFSGTIRKNMSWGLENITDEDIEISLDISQSTEFVNKLPEKYETFISQGGKNLSGGQKQRLTIARALMKNPEILILDDSASALDFATDAKLRKAINEKTKNMTVILVSQRASTIRNADKIIVLDGGNVQGIGSHEELIENCQVYKEICLSQLSSKEVAN</sequence>
<organism evidence="10 11">
    <name type="scientific">Clostridium cibarium</name>
    <dbReference type="NCBI Taxonomy" id="2762247"/>
    <lineage>
        <taxon>Bacteria</taxon>
        <taxon>Bacillati</taxon>
        <taxon>Bacillota</taxon>
        <taxon>Clostridia</taxon>
        <taxon>Eubacteriales</taxon>
        <taxon>Clostridiaceae</taxon>
        <taxon>Clostridium</taxon>
    </lineage>
</organism>
<evidence type="ECO:0000256" key="7">
    <source>
        <dbReference type="SAM" id="Phobius"/>
    </source>
</evidence>
<dbReference type="Pfam" id="PF00664">
    <property type="entry name" value="ABC_membrane"/>
    <property type="match status" value="1"/>
</dbReference>
<feature type="transmembrane region" description="Helical" evidence="7">
    <location>
        <begin position="123"/>
        <end position="143"/>
    </location>
</feature>
<dbReference type="SMART" id="SM00382">
    <property type="entry name" value="AAA"/>
    <property type="match status" value="1"/>
</dbReference>
<dbReference type="EMBL" id="JACSRA010000006">
    <property type="protein sequence ID" value="MBD7910742.1"/>
    <property type="molecule type" value="Genomic_DNA"/>
</dbReference>
<dbReference type="PROSITE" id="PS50893">
    <property type="entry name" value="ABC_TRANSPORTER_2"/>
    <property type="match status" value="1"/>
</dbReference>
<evidence type="ECO:0000256" key="1">
    <source>
        <dbReference type="ARBA" id="ARBA00004651"/>
    </source>
</evidence>
<dbReference type="SUPFAM" id="SSF90123">
    <property type="entry name" value="ABC transporter transmembrane region"/>
    <property type="match status" value="1"/>
</dbReference>
<comment type="caution">
    <text evidence="10">The sequence shown here is derived from an EMBL/GenBank/DDBJ whole genome shotgun (WGS) entry which is preliminary data.</text>
</comment>
<dbReference type="Gene3D" id="1.20.1560.10">
    <property type="entry name" value="ABC transporter type 1, transmembrane domain"/>
    <property type="match status" value="1"/>
</dbReference>
<keyword evidence="3" id="KW-0547">Nucleotide-binding</keyword>
<evidence type="ECO:0000256" key="5">
    <source>
        <dbReference type="ARBA" id="ARBA00022989"/>
    </source>
</evidence>
<feature type="domain" description="ABC transmembrane type-1" evidence="9">
    <location>
        <begin position="16"/>
        <end position="298"/>
    </location>
</feature>
<dbReference type="InterPro" id="IPR027417">
    <property type="entry name" value="P-loop_NTPase"/>
</dbReference>
<reference evidence="10 11" key="1">
    <citation type="submission" date="2020-08" db="EMBL/GenBank/DDBJ databases">
        <title>A Genomic Blueprint of the Chicken Gut Microbiome.</title>
        <authorList>
            <person name="Gilroy R."/>
            <person name="Ravi A."/>
            <person name="Getino M."/>
            <person name="Pursley I."/>
            <person name="Horton D.L."/>
            <person name="Alikhan N.-F."/>
            <person name="Baker D."/>
            <person name="Gharbi K."/>
            <person name="Hall N."/>
            <person name="Watson M."/>
            <person name="Adriaenssens E.M."/>
            <person name="Foster-Nyarko E."/>
            <person name="Jarju S."/>
            <person name="Secka A."/>
            <person name="Antonio M."/>
            <person name="Oren A."/>
            <person name="Chaudhuri R."/>
            <person name="La Ragione R.M."/>
            <person name="Hildebrand F."/>
            <person name="Pallen M.J."/>
        </authorList>
    </citation>
    <scope>NUCLEOTIDE SEQUENCE [LARGE SCALE GENOMIC DNA]</scope>
    <source>
        <strain evidence="10 11">Sa3CVN1</strain>
    </source>
</reference>
<feature type="transmembrane region" description="Helical" evidence="7">
    <location>
        <begin position="52"/>
        <end position="77"/>
    </location>
</feature>
<dbReference type="InterPro" id="IPR039421">
    <property type="entry name" value="Type_1_exporter"/>
</dbReference>
<dbReference type="InterPro" id="IPR017871">
    <property type="entry name" value="ABC_transporter-like_CS"/>
</dbReference>
<accession>A0ABR8PRG4</accession>
<proteinExistence type="predicted"/>
<feature type="transmembrane region" description="Helical" evidence="7">
    <location>
        <begin position="278"/>
        <end position="301"/>
    </location>
</feature>
<feature type="transmembrane region" description="Helical" evidence="7">
    <location>
        <begin position="245"/>
        <end position="266"/>
    </location>
</feature>
<evidence type="ECO:0000256" key="2">
    <source>
        <dbReference type="ARBA" id="ARBA00022692"/>
    </source>
</evidence>
<dbReference type="RefSeq" id="WP_191767865.1">
    <property type="nucleotide sequence ID" value="NZ_JACSRA010000006.1"/>
</dbReference>
<dbReference type="PROSITE" id="PS00211">
    <property type="entry name" value="ABC_TRANSPORTER_1"/>
    <property type="match status" value="1"/>
</dbReference>
<dbReference type="GO" id="GO:0005524">
    <property type="term" value="F:ATP binding"/>
    <property type="evidence" value="ECO:0007669"/>
    <property type="project" value="UniProtKB-KW"/>
</dbReference>
<keyword evidence="2 7" id="KW-0812">Transmembrane</keyword>
<evidence type="ECO:0000313" key="11">
    <source>
        <dbReference type="Proteomes" id="UP000627781"/>
    </source>
</evidence>
<dbReference type="Gene3D" id="3.40.50.300">
    <property type="entry name" value="P-loop containing nucleotide triphosphate hydrolases"/>
    <property type="match status" value="1"/>
</dbReference>
<evidence type="ECO:0000256" key="6">
    <source>
        <dbReference type="ARBA" id="ARBA00023136"/>
    </source>
</evidence>
<keyword evidence="5 7" id="KW-1133">Transmembrane helix</keyword>
<feature type="transmembrane region" description="Helical" evidence="7">
    <location>
        <begin position="155"/>
        <end position="174"/>
    </location>
</feature>
<dbReference type="Proteomes" id="UP000627781">
    <property type="component" value="Unassembled WGS sequence"/>
</dbReference>
<dbReference type="PANTHER" id="PTHR43394:SF1">
    <property type="entry name" value="ATP-BINDING CASSETTE SUB-FAMILY B MEMBER 10, MITOCHONDRIAL"/>
    <property type="match status" value="1"/>
</dbReference>
<dbReference type="InterPro" id="IPR003593">
    <property type="entry name" value="AAA+_ATPase"/>
</dbReference>
<dbReference type="InterPro" id="IPR011527">
    <property type="entry name" value="ABC1_TM_dom"/>
</dbReference>
<evidence type="ECO:0000256" key="3">
    <source>
        <dbReference type="ARBA" id="ARBA00022741"/>
    </source>
</evidence>
<dbReference type="CDD" id="cd18548">
    <property type="entry name" value="ABC_6TM_Tm287_like"/>
    <property type="match status" value="1"/>
</dbReference>
<evidence type="ECO:0000256" key="4">
    <source>
        <dbReference type="ARBA" id="ARBA00022840"/>
    </source>
</evidence>
<name>A0ABR8PRG4_9CLOT</name>
<evidence type="ECO:0000313" key="10">
    <source>
        <dbReference type="EMBL" id="MBD7910742.1"/>
    </source>
</evidence>
<protein>
    <submittedName>
        <fullName evidence="10">ABC transporter ATP-binding protein</fullName>
    </submittedName>
</protein>
<comment type="subcellular location">
    <subcellularLocation>
        <location evidence="1">Cell membrane</location>
        <topology evidence="1">Multi-pass membrane protein</topology>
    </subcellularLocation>
</comment>
<keyword evidence="6 7" id="KW-0472">Membrane</keyword>
<evidence type="ECO:0000259" key="9">
    <source>
        <dbReference type="PROSITE" id="PS50929"/>
    </source>
</evidence>
<keyword evidence="4 10" id="KW-0067">ATP-binding</keyword>
<feature type="transmembrane region" description="Helical" evidence="7">
    <location>
        <begin position="20"/>
        <end position="40"/>
    </location>
</feature>
<dbReference type="Pfam" id="PF00005">
    <property type="entry name" value="ABC_tran"/>
    <property type="match status" value="1"/>
</dbReference>
<dbReference type="SUPFAM" id="SSF52540">
    <property type="entry name" value="P-loop containing nucleoside triphosphate hydrolases"/>
    <property type="match status" value="1"/>
</dbReference>
<feature type="domain" description="ABC transporter" evidence="8">
    <location>
        <begin position="333"/>
        <end position="568"/>
    </location>
</feature>
<dbReference type="PROSITE" id="PS50929">
    <property type="entry name" value="ABC_TM1F"/>
    <property type="match status" value="1"/>
</dbReference>
<dbReference type="PANTHER" id="PTHR43394">
    <property type="entry name" value="ATP-DEPENDENT PERMEASE MDL1, MITOCHONDRIAL"/>
    <property type="match status" value="1"/>
</dbReference>
<evidence type="ECO:0000259" key="8">
    <source>
        <dbReference type="PROSITE" id="PS50893"/>
    </source>
</evidence>
<gene>
    <name evidence="10" type="ORF">H9661_05150</name>
</gene>